<comment type="caution">
    <text evidence="1">The sequence shown here is derived from an EMBL/GenBank/DDBJ whole genome shotgun (WGS) entry which is preliminary data.</text>
</comment>
<organism evidence="1 2">
    <name type="scientific">Parnassius mnemosyne</name>
    <name type="common">clouded apollo</name>
    <dbReference type="NCBI Taxonomy" id="213953"/>
    <lineage>
        <taxon>Eukaryota</taxon>
        <taxon>Metazoa</taxon>
        <taxon>Ecdysozoa</taxon>
        <taxon>Arthropoda</taxon>
        <taxon>Hexapoda</taxon>
        <taxon>Insecta</taxon>
        <taxon>Pterygota</taxon>
        <taxon>Neoptera</taxon>
        <taxon>Endopterygota</taxon>
        <taxon>Lepidoptera</taxon>
        <taxon>Glossata</taxon>
        <taxon>Ditrysia</taxon>
        <taxon>Papilionoidea</taxon>
        <taxon>Papilionidae</taxon>
        <taxon>Parnassiinae</taxon>
        <taxon>Parnassini</taxon>
        <taxon>Parnassius</taxon>
        <taxon>Driopa</taxon>
    </lineage>
</organism>
<accession>A0AAV1L387</accession>
<dbReference type="PANTHER" id="PTHR45913">
    <property type="entry name" value="EPM2A-INTERACTING PROTEIN 1"/>
    <property type="match status" value="1"/>
</dbReference>
<dbReference type="PANTHER" id="PTHR45913:SF19">
    <property type="entry name" value="LOW QUALITY PROTEIN: ZINC FINGER BED DOMAIN-CONTAINING PROTEIN 5-LIKE"/>
    <property type="match status" value="1"/>
</dbReference>
<keyword evidence="2" id="KW-1185">Reference proteome</keyword>
<dbReference type="EMBL" id="CAVLGL010000084">
    <property type="protein sequence ID" value="CAK1589768.1"/>
    <property type="molecule type" value="Genomic_DNA"/>
</dbReference>
<gene>
    <name evidence="1" type="ORF">PARMNEM_LOCUS10219</name>
</gene>
<evidence type="ECO:0008006" key="3">
    <source>
        <dbReference type="Google" id="ProtNLM"/>
    </source>
</evidence>
<proteinExistence type="predicted"/>
<dbReference type="Proteomes" id="UP001314205">
    <property type="component" value="Unassembled WGS sequence"/>
</dbReference>
<protein>
    <recommendedName>
        <fullName evidence="3">Zinc finger BED domain-containing protein 5</fullName>
    </recommendedName>
</protein>
<dbReference type="AlphaFoldDB" id="A0AAV1L387"/>
<reference evidence="1 2" key="1">
    <citation type="submission" date="2023-11" db="EMBL/GenBank/DDBJ databases">
        <authorList>
            <person name="Hedman E."/>
            <person name="Englund M."/>
            <person name="Stromberg M."/>
            <person name="Nyberg Akerstrom W."/>
            <person name="Nylinder S."/>
            <person name="Jareborg N."/>
            <person name="Kallberg Y."/>
            <person name="Kronander E."/>
        </authorList>
    </citation>
    <scope>NUCLEOTIDE SEQUENCE [LARGE SCALE GENOMIC DNA]</scope>
</reference>
<name>A0AAV1L387_9NEOP</name>
<sequence length="232" mass="26608">MIGESAAKKIKNVPLSNNTISCRIHDMAEDINEQIVEKLSGLFGIQLDKATDSNDDAQLICYLRYIQETNLCEDLLFCRKICERGKATDLFEILNSYMIENNIKWENCVDVCTDGARDMFGQYGGLQALIKTKAPNVKWTHCVIHREALAAKKITPELNFVMYIIIKVVNYIKTRPVKARFFHKLCEELGAENTSLIYFCNSRWLSKGNVSTRKCIRTTTLVLYLFTDRTTQ</sequence>
<evidence type="ECO:0000313" key="2">
    <source>
        <dbReference type="Proteomes" id="UP001314205"/>
    </source>
</evidence>
<evidence type="ECO:0000313" key="1">
    <source>
        <dbReference type="EMBL" id="CAK1589768.1"/>
    </source>
</evidence>